<evidence type="ECO:0000313" key="13">
    <source>
        <dbReference type="EMBL" id="AIE87991.1"/>
    </source>
</evidence>
<dbReference type="InterPro" id="IPR022634">
    <property type="entry name" value="DNA_polIII_beta_N"/>
</dbReference>
<dbReference type="OrthoDB" id="8421503at2"/>
<feature type="domain" description="DNA polymerase III beta sliding clamp N-terminal" evidence="10">
    <location>
        <begin position="1"/>
        <end position="117"/>
    </location>
</feature>
<dbReference type="STRING" id="661478.OP10G_4623"/>
<name>A0A068NX27_FIMGI</name>
<keyword evidence="6 9" id="KW-0235">DNA replication</keyword>
<keyword evidence="3 9" id="KW-0963">Cytoplasm</keyword>
<evidence type="ECO:0000259" key="10">
    <source>
        <dbReference type="Pfam" id="PF00712"/>
    </source>
</evidence>
<evidence type="ECO:0000259" key="12">
    <source>
        <dbReference type="Pfam" id="PF02768"/>
    </source>
</evidence>
<dbReference type="GO" id="GO:0009360">
    <property type="term" value="C:DNA polymerase III complex"/>
    <property type="evidence" value="ECO:0007669"/>
    <property type="project" value="InterPro"/>
</dbReference>
<dbReference type="InterPro" id="IPR046938">
    <property type="entry name" value="DNA_clamp_sf"/>
</dbReference>
<dbReference type="Proteomes" id="UP000027982">
    <property type="component" value="Chromosome"/>
</dbReference>
<dbReference type="GO" id="GO:0003677">
    <property type="term" value="F:DNA binding"/>
    <property type="evidence" value="ECO:0007669"/>
    <property type="project" value="UniProtKB-UniRule"/>
</dbReference>
<dbReference type="KEGG" id="fgi:OP10G_4623"/>
<evidence type="ECO:0000259" key="11">
    <source>
        <dbReference type="Pfam" id="PF02767"/>
    </source>
</evidence>
<comment type="function">
    <text evidence="9">Confers DNA tethering and processivity to DNA polymerases and other proteins. Acts as a clamp, forming a ring around DNA (a reaction catalyzed by the clamp-loading complex) which diffuses in an ATP-independent manner freely and bidirectionally along dsDNA. Initially characterized for its ability to contact the catalytic subunit of DNA polymerase III (Pol III), a complex, multichain enzyme responsible for most of the replicative synthesis in bacteria; Pol III exhibits 3'-5' exonuclease proofreading activity. The beta chain is required for initiation of replication as well as for processivity of DNA replication.</text>
</comment>
<dbReference type="PIRSF" id="PIRSF000804">
    <property type="entry name" value="DNA_pol_III_b"/>
    <property type="match status" value="1"/>
</dbReference>
<organism evidence="13 14">
    <name type="scientific">Fimbriimonas ginsengisoli Gsoil 348</name>
    <dbReference type="NCBI Taxonomy" id="661478"/>
    <lineage>
        <taxon>Bacteria</taxon>
        <taxon>Bacillati</taxon>
        <taxon>Armatimonadota</taxon>
        <taxon>Fimbriimonadia</taxon>
        <taxon>Fimbriimonadales</taxon>
        <taxon>Fimbriimonadaceae</taxon>
        <taxon>Fimbriimonas</taxon>
    </lineage>
</organism>
<dbReference type="Gene3D" id="3.70.10.10">
    <property type="match status" value="1"/>
</dbReference>
<dbReference type="Pfam" id="PF02768">
    <property type="entry name" value="DNA_pol3_beta_3"/>
    <property type="match status" value="1"/>
</dbReference>
<dbReference type="AlphaFoldDB" id="A0A068NX27"/>
<dbReference type="GO" id="GO:0003887">
    <property type="term" value="F:DNA-directed DNA polymerase activity"/>
    <property type="evidence" value="ECO:0007669"/>
    <property type="project" value="UniProtKB-UniRule"/>
</dbReference>
<evidence type="ECO:0000256" key="4">
    <source>
        <dbReference type="ARBA" id="ARBA00022679"/>
    </source>
</evidence>
<evidence type="ECO:0000256" key="5">
    <source>
        <dbReference type="ARBA" id="ARBA00022695"/>
    </source>
</evidence>
<dbReference type="SMART" id="SM00480">
    <property type="entry name" value="POL3Bc"/>
    <property type="match status" value="1"/>
</dbReference>
<dbReference type="eggNOG" id="COG0592">
    <property type="taxonomic scope" value="Bacteria"/>
</dbReference>
<dbReference type="Pfam" id="PF00712">
    <property type="entry name" value="DNA_pol3_beta"/>
    <property type="match status" value="1"/>
</dbReference>
<dbReference type="InterPro" id="IPR001001">
    <property type="entry name" value="DNA_polIII_beta"/>
</dbReference>
<evidence type="ECO:0000313" key="14">
    <source>
        <dbReference type="Proteomes" id="UP000027982"/>
    </source>
</evidence>
<feature type="domain" description="DNA polymerase III beta sliding clamp C-terminal" evidence="12">
    <location>
        <begin position="245"/>
        <end position="364"/>
    </location>
</feature>
<comment type="similarity">
    <text evidence="2 9">Belongs to the beta sliding clamp family.</text>
</comment>
<dbReference type="CDD" id="cd00140">
    <property type="entry name" value="beta_clamp"/>
    <property type="match status" value="1"/>
</dbReference>
<dbReference type="Pfam" id="PF02767">
    <property type="entry name" value="DNA_pol3_beta_2"/>
    <property type="match status" value="1"/>
</dbReference>
<dbReference type="NCBIfam" id="TIGR00663">
    <property type="entry name" value="dnan"/>
    <property type="match status" value="1"/>
</dbReference>
<dbReference type="GO" id="GO:0005737">
    <property type="term" value="C:cytoplasm"/>
    <property type="evidence" value="ECO:0007669"/>
    <property type="project" value="UniProtKB-SubCell"/>
</dbReference>
<evidence type="ECO:0000256" key="2">
    <source>
        <dbReference type="ARBA" id="ARBA00010752"/>
    </source>
</evidence>
<dbReference type="Gene3D" id="3.10.150.10">
    <property type="entry name" value="DNA Polymerase III, subunit A, domain 2"/>
    <property type="match status" value="1"/>
</dbReference>
<dbReference type="PANTHER" id="PTHR30478">
    <property type="entry name" value="DNA POLYMERASE III SUBUNIT BETA"/>
    <property type="match status" value="1"/>
</dbReference>
<gene>
    <name evidence="13" type="ORF">OP10G_4623</name>
</gene>
<reference evidence="13 14" key="1">
    <citation type="journal article" date="2014" name="PLoS ONE">
        <title>The first complete genome sequence of the class fimbriimonadia in the phylum armatimonadetes.</title>
        <authorList>
            <person name="Hu Z.Y."/>
            <person name="Wang Y.Z."/>
            <person name="Im W.T."/>
            <person name="Wang S.Y."/>
            <person name="Zhao G.P."/>
            <person name="Zheng H.J."/>
            <person name="Quan Z.X."/>
        </authorList>
    </citation>
    <scope>NUCLEOTIDE SEQUENCE [LARGE SCALE GENOMIC DNA]</scope>
    <source>
        <strain evidence="13">Gsoil 348</strain>
    </source>
</reference>
<protein>
    <recommendedName>
        <fullName evidence="9">Beta sliding clamp</fullName>
    </recommendedName>
</protein>
<dbReference type="RefSeq" id="WP_025228138.1">
    <property type="nucleotide sequence ID" value="NZ_CP007139.1"/>
</dbReference>
<comment type="subcellular location">
    <subcellularLocation>
        <location evidence="1 9">Cytoplasm</location>
    </subcellularLocation>
</comment>
<evidence type="ECO:0000256" key="6">
    <source>
        <dbReference type="ARBA" id="ARBA00022705"/>
    </source>
</evidence>
<dbReference type="InterPro" id="IPR022635">
    <property type="entry name" value="DNA_polIII_beta_C"/>
</dbReference>
<dbReference type="GO" id="GO:0006271">
    <property type="term" value="P:DNA strand elongation involved in DNA replication"/>
    <property type="evidence" value="ECO:0007669"/>
    <property type="project" value="TreeGrafter"/>
</dbReference>
<feature type="domain" description="DNA polymerase III beta sliding clamp central" evidence="11">
    <location>
        <begin position="129"/>
        <end position="242"/>
    </location>
</feature>
<dbReference type="HOGENOM" id="CLU_038149_2_0_0"/>
<sequence length="367" mass="39673">MKFDCPRKEFFEAVSAAAAAASVRTSVNILQNLKIEADGGGIRVMGCDGEMWVERDVACMVSEPGAICVPARLLNDLVSSLPDGDTQLRTLEGNAVMLQQGASEYRMVSLDPADFPEPPAFGGDGELRLKMGVLRNAVDSVAYAVSSDFHRQVLTGVLFTYDGRILTLVATDTHRLAVRRLEQEGIGSSVNVVVPEKALKAIKGLPVNDDAEVAILFGGGRVGVEAGGAKVISQLLAGTYPNWERVVPNESTRVWSVEADQLEEKVRRTMILARDNANRVRFKGAGDQILIAARSEEKGEAKEEVDMVSQNGEVEIAFNGKYVQDALQPIEGPGVRIEMTESSRPAVFRPADDETGYFCVIMPMALA</sequence>
<evidence type="ECO:0000256" key="7">
    <source>
        <dbReference type="ARBA" id="ARBA00022932"/>
    </source>
</evidence>
<dbReference type="GO" id="GO:0008408">
    <property type="term" value="F:3'-5' exonuclease activity"/>
    <property type="evidence" value="ECO:0007669"/>
    <property type="project" value="InterPro"/>
</dbReference>
<dbReference type="PANTHER" id="PTHR30478:SF0">
    <property type="entry name" value="BETA SLIDING CLAMP"/>
    <property type="match status" value="1"/>
</dbReference>
<proteinExistence type="inferred from homology"/>
<keyword evidence="5 9" id="KW-0548">Nucleotidyltransferase</keyword>
<dbReference type="InterPro" id="IPR022637">
    <property type="entry name" value="DNA_polIII_beta_cen"/>
</dbReference>
<evidence type="ECO:0000256" key="8">
    <source>
        <dbReference type="ARBA" id="ARBA00023125"/>
    </source>
</evidence>
<evidence type="ECO:0000256" key="9">
    <source>
        <dbReference type="PIRNR" id="PIRNR000804"/>
    </source>
</evidence>
<evidence type="ECO:0000256" key="3">
    <source>
        <dbReference type="ARBA" id="ARBA00022490"/>
    </source>
</evidence>
<accession>A0A068NX27</accession>
<keyword evidence="4 9" id="KW-0808">Transferase</keyword>
<keyword evidence="7 9" id="KW-0239">DNA-directed DNA polymerase</keyword>
<evidence type="ECO:0000256" key="1">
    <source>
        <dbReference type="ARBA" id="ARBA00004496"/>
    </source>
</evidence>
<keyword evidence="8" id="KW-0238">DNA-binding</keyword>
<comment type="subunit">
    <text evidence="9">Forms a ring-shaped head-to-tail homodimer around DNA.</text>
</comment>
<dbReference type="SUPFAM" id="SSF55979">
    <property type="entry name" value="DNA clamp"/>
    <property type="match status" value="3"/>
</dbReference>
<keyword evidence="14" id="KW-1185">Reference proteome</keyword>
<dbReference type="EMBL" id="CP007139">
    <property type="protein sequence ID" value="AIE87991.1"/>
    <property type="molecule type" value="Genomic_DNA"/>
</dbReference>